<dbReference type="OrthoDB" id="2336090at2759"/>
<proteinExistence type="predicted"/>
<feature type="region of interest" description="Disordered" evidence="2">
    <location>
        <begin position="864"/>
        <end position="928"/>
    </location>
</feature>
<dbReference type="Proteomes" id="UP000567885">
    <property type="component" value="Unassembled WGS sequence"/>
</dbReference>
<dbReference type="AlphaFoldDB" id="A0A8H5T3A1"/>
<keyword evidence="5" id="KW-1185">Reference proteome</keyword>
<evidence type="ECO:0000313" key="4">
    <source>
        <dbReference type="EMBL" id="KAF5664869.1"/>
    </source>
</evidence>
<feature type="compositionally biased region" description="Polar residues" evidence="2">
    <location>
        <begin position="872"/>
        <end position="889"/>
    </location>
</feature>
<accession>A0A8H5T3A1</accession>
<feature type="compositionally biased region" description="Basic and acidic residues" evidence="2">
    <location>
        <begin position="306"/>
        <end position="329"/>
    </location>
</feature>
<evidence type="ECO:0000256" key="2">
    <source>
        <dbReference type="SAM" id="MobiDB-lite"/>
    </source>
</evidence>
<feature type="region of interest" description="Disordered" evidence="2">
    <location>
        <begin position="299"/>
        <end position="339"/>
    </location>
</feature>
<feature type="compositionally biased region" description="Polar residues" evidence="2">
    <location>
        <begin position="719"/>
        <end position="728"/>
    </location>
</feature>
<dbReference type="InterPro" id="IPR029058">
    <property type="entry name" value="AB_hydrolase_fold"/>
</dbReference>
<dbReference type="Pfam" id="PF07859">
    <property type="entry name" value="Abhydrolase_3"/>
    <property type="match status" value="2"/>
</dbReference>
<dbReference type="GO" id="GO:0016787">
    <property type="term" value="F:hydrolase activity"/>
    <property type="evidence" value="ECO:0007669"/>
    <property type="project" value="UniProtKB-KW"/>
</dbReference>
<dbReference type="SUPFAM" id="SSF53474">
    <property type="entry name" value="alpha/beta-Hydrolases"/>
    <property type="match status" value="1"/>
</dbReference>
<protein>
    <submittedName>
        <fullName evidence="4">Acetylhydrolase</fullName>
    </submittedName>
</protein>
<evidence type="ECO:0000259" key="3">
    <source>
        <dbReference type="Pfam" id="PF07859"/>
    </source>
</evidence>
<feature type="region of interest" description="Disordered" evidence="2">
    <location>
        <begin position="498"/>
        <end position="540"/>
    </location>
</feature>
<dbReference type="PANTHER" id="PTHR48081">
    <property type="entry name" value="AB HYDROLASE SUPERFAMILY PROTEIN C4A8.06C"/>
    <property type="match status" value="1"/>
</dbReference>
<dbReference type="PANTHER" id="PTHR48081:SF19">
    <property type="entry name" value="AB HYDROLASE SUPERFAMILY PROTEIN C4A8.06C"/>
    <property type="match status" value="1"/>
</dbReference>
<feature type="compositionally biased region" description="Polar residues" evidence="2">
    <location>
        <begin position="814"/>
        <end position="824"/>
    </location>
</feature>
<sequence>MNTLNTTSVGFAVTPTVVSTLFSHYFNRKPLRQRPTAHLSYDEGLHLIRSFLEYASHHTVEELQAFTAQWVPHPQWVKVEDVTITEAQLTRAAELLHKQLGPDGLKQVGGEKWWQWRKPESNLNAEWIEMRSDAHERKQTGGKSQRVMMYIHGGAYYFGSVDEHRYQMQRHARKLQARVFAPKYRLSPQFPFPCGLHDCLAAYIYLLTVQDPTTIVLAGDSAGGGMVMSLLCILRDQGLPLPAGAILISPWVDLTHSFPSVAGEAPLDYIPQAGFHHKPSKAWPPPNEDDVAMLREEALKKKKSDTKKSPSKNELKEKQQAPVAKKDASDASSRSEWINGGVPINPEKLLSVSIDGQLVKLKDQIQMYTTNELLAHPLVSPVMQPTLGGLPPLLIMVGGGEILRDEQIYMAHKCANPAKYALPEETMTPEGKALLERYKPTDVQLQVWDDLCHVAPTLSFTRPAKYMYRSVAQFGAWALARAQKRGIEILDDDDISVISESGSDSDSKERPSKTPETERSDIVSQPGYVGKAGDPLPPFKNHMIRQRVTRHGATMPLDPETELVACCVEAAQVGVVKEGTVKKWLAMKDQWDQRYSSAKAKVHKKMISDMAVGYHSYGPGECPPPTALAGRRRVDSKLVEGSKKQQKSWGLAMWSLWGSKHDEMTVEREKKAAAQPETSVATNADGEGARSFADIAKQDRPPLTSGHSRSRSHTRMVTDENQTGSQPITEDMPVAHLIEQRKEQEASKPGLLSPNFAPETGVAGKRPFLDGIALPFSLNKDPETASMITLQSNATPFPGSRPMSPSFQDDDSIHPTQSTQLTSQDTPTIEIAGKRPFLDGTAVPFSLKKEADTASMRTLLSSVTAMPGSRPMSPSAQQSDPIDNLQENGVSKGDNETDDGGSGLIATPLERPGLDTFVTAQEELPRVK</sequence>
<dbReference type="InterPro" id="IPR013094">
    <property type="entry name" value="AB_hydrolase_3"/>
</dbReference>
<dbReference type="EMBL" id="JAAGWQ010000130">
    <property type="protein sequence ID" value="KAF5664869.1"/>
    <property type="molecule type" value="Genomic_DNA"/>
</dbReference>
<evidence type="ECO:0000256" key="1">
    <source>
        <dbReference type="ARBA" id="ARBA00022801"/>
    </source>
</evidence>
<keyword evidence="1 4" id="KW-0378">Hydrolase</keyword>
<evidence type="ECO:0000313" key="5">
    <source>
        <dbReference type="Proteomes" id="UP000567885"/>
    </source>
</evidence>
<feature type="region of interest" description="Disordered" evidence="2">
    <location>
        <begin position="666"/>
        <end position="731"/>
    </location>
</feature>
<organism evidence="4 5">
    <name type="scientific">Fusarium heterosporum</name>
    <dbReference type="NCBI Taxonomy" id="42747"/>
    <lineage>
        <taxon>Eukaryota</taxon>
        <taxon>Fungi</taxon>
        <taxon>Dikarya</taxon>
        <taxon>Ascomycota</taxon>
        <taxon>Pezizomycotina</taxon>
        <taxon>Sordariomycetes</taxon>
        <taxon>Hypocreomycetidae</taxon>
        <taxon>Hypocreales</taxon>
        <taxon>Nectriaceae</taxon>
        <taxon>Fusarium</taxon>
        <taxon>Fusarium heterosporum species complex</taxon>
    </lineage>
</organism>
<feature type="compositionally biased region" description="Basic and acidic residues" evidence="2">
    <location>
        <begin position="505"/>
        <end position="521"/>
    </location>
</feature>
<feature type="region of interest" description="Disordered" evidence="2">
    <location>
        <begin position="796"/>
        <end position="824"/>
    </location>
</feature>
<feature type="domain" description="Alpha/beta hydrolase fold-3" evidence="3">
    <location>
        <begin position="365"/>
        <end position="415"/>
    </location>
</feature>
<dbReference type="Gene3D" id="3.40.50.1820">
    <property type="entry name" value="alpha/beta hydrolase"/>
    <property type="match status" value="1"/>
</dbReference>
<dbReference type="InterPro" id="IPR050300">
    <property type="entry name" value="GDXG_lipolytic_enzyme"/>
</dbReference>
<reference evidence="4 5" key="1">
    <citation type="submission" date="2020-05" db="EMBL/GenBank/DDBJ databases">
        <title>Identification and distribution of gene clusters putatively required for synthesis of sphingolipid metabolism inhibitors in phylogenetically diverse species of the filamentous fungus Fusarium.</title>
        <authorList>
            <person name="Kim H.-S."/>
            <person name="Busman M."/>
            <person name="Brown D.W."/>
            <person name="Divon H."/>
            <person name="Uhlig S."/>
            <person name="Proctor R.H."/>
        </authorList>
    </citation>
    <scope>NUCLEOTIDE SEQUENCE [LARGE SCALE GENOMIC DNA]</scope>
    <source>
        <strain evidence="4 5">NRRL 20693</strain>
    </source>
</reference>
<feature type="domain" description="Alpha/beta hydrolase fold-3" evidence="3">
    <location>
        <begin position="148"/>
        <end position="261"/>
    </location>
</feature>
<comment type="caution">
    <text evidence="4">The sequence shown here is derived from an EMBL/GenBank/DDBJ whole genome shotgun (WGS) entry which is preliminary data.</text>
</comment>
<name>A0A8H5T3A1_FUSHE</name>
<gene>
    <name evidence="4" type="ORF">FHETE_6882</name>
</gene>